<keyword evidence="6" id="KW-1185">Reference proteome</keyword>
<protein>
    <submittedName>
        <fullName evidence="5">Uncharacterized protein</fullName>
    </submittedName>
</protein>
<evidence type="ECO:0000313" key="6">
    <source>
        <dbReference type="Proteomes" id="UP000298061"/>
    </source>
</evidence>
<organism evidence="5 6">
    <name type="scientific">Hericium alpestre</name>
    <dbReference type="NCBI Taxonomy" id="135208"/>
    <lineage>
        <taxon>Eukaryota</taxon>
        <taxon>Fungi</taxon>
        <taxon>Dikarya</taxon>
        <taxon>Basidiomycota</taxon>
        <taxon>Agaricomycotina</taxon>
        <taxon>Agaricomycetes</taxon>
        <taxon>Russulales</taxon>
        <taxon>Hericiaceae</taxon>
        <taxon>Hericium</taxon>
    </lineage>
</organism>
<proteinExistence type="predicted"/>
<evidence type="ECO:0000256" key="1">
    <source>
        <dbReference type="ARBA" id="ARBA00023186"/>
    </source>
</evidence>
<dbReference type="STRING" id="135208.A0A4Y9ZNV2"/>
<dbReference type="Pfam" id="PF22774">
    <property type="entry name" value="DNAJC11_beta-barrel"/>
    <property type="match status" value="1"/>
</dbReference>
<evidence type="ECO:0000313" key="5">
    <source>
        <dbReference type="EMBL" id="TFY75673.1"/>
    </source>
</evidence>
<dbReference type="PANTHER" id="PTHR44157">
    <property type="entry name" value="DNAJ HOMOLOG SUBFAMILY C MEMBER 11"/>
    <property type="match status" value="1"/>
</dbReference>
<accession>A0A4Y9ZNV2</accession>
<evidence type="ECO:0000256" key="2">
    <source>
        <dbReference type="SAM" id="Phobius"/>
    </source>
</evidence>
<dbReference type="Pfam" id="PF11875">
    <property type="entry name" value="DnaJ-like_C11_C"/>
    <property type="match status" value="1"/>
</dbReference>
<feature type="domain" description="DnaJ-like protein C11 C-terminal" evidence="3">
    <location>
        <begin position="362"/>
        <end position="409"/>
    </location>
</feature>
<dbReference type="GO" id="GO:0005739">
    <property type="term" value="C:mitochondrion"/>
    <property type="evidence" value="ECO:0007669"/>
    <property type="project" value="GOC"/>
</dbReference>
<keyword evidence="2" id="KW-0472">Membrane</keyword>
<dbReference type="AlphaFoldDB" id="A0A4Y9ZNV2"/>
<dbReference type="Proteomes" id="UP000298061">
    <property type="component" value="Unassembled WGS sequence"/>
</dbReference>
<dbReference type="InterPro" id="IPR024586">
    <property type="entry name" value="DnaJ-like_C11_C"/>
</dbReference>
<dbReference type="PANTHER" id="PTHR44157:SF1">
    <property type="entry name" value="DNAJ HOMOLOG SUBFAMILY C MEMBER 11"/>
    <property type="match status" value="1"/>
</dbReference>
<reference evidence="5 6" key="1">
    <citation type="submission" date="2019-02" db="EMBL/GenBank/DDBJ databases">
        <title>Genome sequencing of the rare red list fungi Hericium alpestre (H. flagellum).</title>
        <authorList>
            <person name="Buettner E."/>
            <person name="Kellner H."/>
        </authorList>
    </citation>
    <scope>NUCLEOTIDE SEQUENCE [LARGE SCALE GENOMIC DNA]</scope>
    <source>
        <strain evidence="5 6">DSM 108284</strain>
    </source>
</reference>
<keyword evidence="1" id="KW-0143">Chaperone</keyword>
<evidence type="ECO:0000259" key="4">
    <source>
        <dbReference type="Pfam" id="PF22774"/>
    </source>
</evidence>
<dbReference type="GO" id="GO:0042407">
    <property type="term" value="P:cristae formation"/>
    <property type="evidence" value="ECO:0007669"/>
    <property type="project" value="TreeGrafter"/>
</dbReference>
<feature type="transmembrane region" description="Helical" evidence="2">
    <location>
        <begin position="268"/>
        <end position="289"/>
    </location>
</feature>
<keyword evidence="2" id="KW-1133">Transmembrane helix</keyword>
<dbReference type="InterPro" id="IPR052243">
    <property type="entry name" value="Mito_inner_membrane_organizer"/>
</dbReference>
<dbReference type="EMBL" id="SFCI01001475">
    <property type="protein sequence ID" value="TFY75673.1"/>
    <property type="molecule type" value="Genomic_DNA"/>
</dbReference>
<evidence type="ECO:0000259" key="3">
    <source>
        <dbReference type="Pfam" id="PF11875"/>
    </source>
</evidence>
<comment type="caution">
    <text evidence="5">The sequence shown here is derived from an EMBL/GenBank/DDBJ whole genome shotgun (WGS) entry which is preliminary data.</text>
</comment>
<dbReference type="InterPro" id="IPR055225">
    <property type="entry name" value="DNAJC11-like_beta-barrel"/>
</dbReference>
<sequence length="412" mass="44587">MRWTQDLANRVRDVHVSSFAIRHTFQKEVSEKTKVFLSSRIASGSARSDAQGLGGGNILGTVRHQYSPRLDFEATAALLRSHLLSLKGIYHDDENAVVVETVLSPRMLPPPLTVTYSRRLFSDAPTEGVLVLHTGGQPYLSASIVAPHAFNLTAESPSGPAASSAGSASGLGVGMRQSTYGINLVGIGSSLRADWGVVFSELAVQAKFGVSLSLAGFSWLLSGAWGDEQGGVTTTVALNTSGVELKLDMTYLGQRLVVPISLSDDYDALLGLVTATVPTAAFVLAYQFILGPRRQKHRAAFFRAARREFVEERTSVRREVEESVALLRDTARKHTQAEKAKEGKLGFIAIHVSIRPVTGTWTGLVIMEATYGPMAPDPELRDLMVDVTIPLQALVHKSQLYIPGHRTKVRVS</sequence>
<dbReference type="OrthoDB" id="10250354at2759"/>
<keyword evidence="2" id="KW-0812">Transmembrane</keyword>
<name>A0A4Y9ZNV2_9AGAM</name>
<gene>
    <name evidence="5" type="ORF">EWM64_g8339</name>
</gene>
<feature type="domain" description="DNAJC11-like beta-barrel" evidence="4">
    <location>
        <begin position="20"/>
        <end position="256"/>
    </location>
</feature>